<reference evidence="3" key="1">
    <citation type="journal article" date="2015" name="Nature">
        <title>Complex archaea that bridge the gap between prokaryotes and eukaryotes.</title>
        <authorList>
            <person name="Spang A."/>
            <person name="Saw J.H."/>
            <person name="Jorgensen S.L."/>
            <person name="Zaremba-Niedzwiedzka K."/>
            <person name="Martijn J."/>
            <person name="Lind A.E."/>
            <person name="van Eijk R."/>
            <person name="Schleper C."/>
            <person name="Guy L."/>
            <person name="Ettema T.J."/>
        </authorList>
    </citation>
    <scope>NUCLEOTIDE SEQUENCE</scope>
</reference>
<feature type="compositionally biased region" description="Basic and acidic residues" evidence="1">
    <location>
        <begin position="1"/>
        <end position="18"/>
    </location>
</feature>
<proteinExistence type="predicted"/>
<feature type="region of interest" description="Disordered" evidence="1">
    <location>
        <begin position="1"/>
        <end position="46"/>
    </location>
</feature>
<dbReference type="EMBL" id="LAZR01010998">
    <property type="protein sequence ID" value="KKM63942.1"/>
    <property type="molecule type" value="Genomic_DNA"/>
</dbReference>
<feature type="domain" description="HNH" evidence="2">
    <location>
        <begin position="65"/>
        <end position="107"/>
    </location>
</feature>
<dbReference type="Pfam" id="PF01844">
    <property type="entry name" value="HNH"/>
    <property type="match status" value="1"/>
</dbReference>
<evidence type="ECO:0000313" key="3">
    <source>
        <dbReference type="EMBL" id="KKM63942.1"/>
    </source>
</evidence>
<gene>
    <name evidence="3" type="ORF">LCGC14_1506430</name>
</gene>
<organism evidence="3">
    <name type="scientific">marine sediment metagenome</name>
    <dbReference type="NCBI Taxonomy" id="412755"/>
    <lineage>
        <taxon>unclassified sequences</taxon>
        <taxon>metagenomes</taxon>
        <taxon>ecological metagenomes</taxon>
    </lineage>
</organism>
<dbReference type="InterPro" id="IPR002711">
    <property type="entry name" value="HNH"/>
</dbReference>
<dbReference type="GO" id="GO:0008270">
    <property type="term" value="F:zinc ion binding"/>
    <property type="evidence" value="ECO:0007669"/>
    <property type="project" value="InterPro"/>
</dbReference>
<accession>A0A0F9M3Z3</accession>
<evidence type="ECO:0000256" key="1">
    <source>
        <dbReference type="SAM" id="MobiDB-lite"/>
    </source>
</evidence>
<dbReference type="AlphaFoldDB" id="A0A0F9M3Z3"/>
<evidence type="ECO:0000259" key="2">
    <source>
        <dbReference type="Pfam" id="PF01844"/>
    </source>
</evidence>
<name>A0A0F9M3Z3_9ZZZZ</name>
<dbReference type="GO" id="GO:0004519">
    <property type="term" value="F:endonuclease activity"/>
    <property type="evidence" value="ECO:0007669"/>
    <property type="project" value="InterPro"/>
</dbReference>
<feature type="compositionally biased region" description="Basic and acidic residues" evidence="1">
    <location>
        <begin position="25"/>
        <end position="36"/>
    </location>
</feature>
<dbReference type="GO" id="GO:0003676">
    <property type="term" value="F:nucleic acid binding"/>
    <property type="evidence" value="ECO:0007669"/>
    <property type="project" value="InterPro"/>
</dbReference>
<comment type="caution">
    <text evidence="3">The sequence shown here is derived from an EMBL/GenBank/DDBJ whole genome shotgun (WGS) entry which is preliminary data.</text>
</comment>
<sequence>MKCPHKEEGRCKSCSNKERKGKYNWSEEAKENRKNEGNPNWNSDSGDYDTIHAWANRRLKKPDKCPECEKKGKLDLCHKDHSKGRSEDTYSRDLNEWIFLCRSCHMKADGRIKNLKQKCKNCGLVKGVHNYYSNCKQFTPSNNSSFYYQNKDPDEVCKLKSDSDSGSDFKLSDKIGKISVNGTEVLIVKDVKEFIRRLHLDMELTLKNANIIDKLAGDLK</sequence>
<protein>
    <recommendedName>
        <fullName evidence="2">HNH domain-containing protein</fullName>
    </recommendedName>
</protein>